<dbReference type="GO" id="GO:0007166">
    <property type="term" value="P:cell surface receptor signaling pathway"/>
    <property type="evidence" value="ECO:0007669"/>
    <property type="project" value="UniProtKB-ARBA"/>
</dbReference>
<feature type="domain" description="SH2" evidence="14">
    <location>
        <begin position="312"/>
        <end position="407"/>
    </location>
</feature>
<evidence type="ECO:0000256" key="8">
    <source>
        <dbReference type="ARBA" id="ARBA00023125"/>
    </source>
</evidence>
<evidence type="ECO:0000256" key="13">
    <source>
        <dbReference type="SAM" id="MobiDB-lite"/>
    </source>
</evidence>
<feature type="compositionally biased region" description="Polar residues" evidence="13">
    <location>
        <begin position="437"/>
        <end position="448"/>
    </location>
</feature>
<dbReference type="Pfam" id="PF02864">
    <property type="entry name" value="STAT_bind"/>
    <property type="match status" value="1"/>
</dbReference>
<evidence type="ECO:0000256" key="7">
    <source>
        <dbReference type="ARBA" id="ARBA00023015"/>
    </source>
</evidence>
<dbReference type="InParanoid" id="A0A7F5R9V8"/>
<dbReference type="SUPFAM" id="SSF55550">
    <property type="entry name" value="SH2 domain"/>
    <property type="match status" value="1"/>
</dbReference>
<dbReference type="PANTHER" id="PTHR11801">
    <property type="entry name" value="SIGNAL TRANSDUCER AND ACTIVATOR OF TRANSCRIPTION"/>
    <property type="match status" value="1"/>
</dbReference>
<protein>
    <submittedName>
        <fullName evidence="16">Signal transducer and activator of transcription 5B isoform X1</fullName>
    </submittedName>
</protein>
<keyword evidence="6 12" id="KW-0727">SH2 domain</keyword>
<organism evidence="15 16">
    <name type="scientific">Agrilus planipennis</name>
    <name type="common">Emerald ash borer</name>
    <name type="synonym">Agrilus marcopoli</name>
    <dbReference type="NCBI Taxonomy" id="224129"/>
    <lineage>
        <taxon>Eukaryota</taxon>
        <taxon>Metazoa</taxon>
        <taxon>Ecdysozoa</taxon>
        <taxon>Arthropoda</taxon>
        <taxon>Hexapoda</taxon>
        <taxon>Insecta</taxon>
        <taxon>Pterygota</taxon>
        <taxon>Neoptera</taxon>
        <taxon>Endopterygota</taxon>
        <taxon>Coleoptera</taxon>
        <taxon>Polyphaga</taxon>
        <taxon>Elateriformia</taxon>
        <taxon>Buprestoidea</taxon>
        <taxon>Buprestidae</taxon>
        <taxon>Agrilinae</taxon>
        <taxon>Agrilus</taxon>
    </lineage>
</organism>
<evidence type="ECO:0000256" key="10">
    <source>
        <dbReference type="ARBA" id="ARBA00023163"/>
    </source>
</evidence>
<dbReference type="GO" id="GO:0003677">
    <property type="term" value="F:DNA binding"/>
    <property type="evidence" value="ECO:0007669"/>
    <property type="project" value="UniProtKB-KW"/>
</dbReference>
<evidence type="ECO:0000313" key="15">
    <source>
        <dbReference type="Proteomes" id="UP000192223"/>
    </source>
</evidence>
<name>A0A7F5R9V8_AGRPL</name>
<keyword evidence="4" id="KW-0963">Cytoplasm</keyword>
<proteinExistence type="inferred from homology"/>
<dbReference type="GO" id="GO:0005829">
    <property type="term" value="C:cytosol"/>
    <property type="evidence" value="ECO:0007669"/>
    <property type="project" value="UniProtKB-ARBA"/>
</dbReference>
<dbReference type="InterPro" id="IPR035858">
    <property type="entry name" value="STAT5a/5b_DBD"/>
</dbReference>
<dbReference type="SUPFAM" id="SSF49417">
    <property type="entry name" value="p53-like transcription factors"/>
    <property type="match status" value="1"/>
</dbReference>
<dbReference type="InterPro" id="IPR013801">
    <property type="entry name" value="STAT_TF_DNA-bd"/>
</dbReference>
<evidence type="ECO:0000256" key="11">
    <source>
        <dbReference type="ARBA" id="ARBA00023242"/>
    </source>
</evidence>
<dbReference type="CDD" id="cd09919">
    <property type="entry name" value="SH2_STAT_family"/>
    <property type="match status" value="1"/>
</dbReference>
<dbReference type="GO" id="GO:0005634">
    <property type="term" value="C:nucleus"/>
    <property type="evidence" value="ECO:0007669"/>
    <property type="project" value="UniProtKB-SubCell"/>
</dbReference>
<dbReference type="Pfam" id="PF21354">
    <property type="entry name" value="STAT_linker"/>
    <property type="match status" value="1"/>
</dbReference>
<dbReference type="InterPro" id="IPR015988">
    <property type="entry name" value="STAT_TF_CC"/>
</dbReference>
<keyword evidence="11" id="KW-0539">Nucleus</keyword>
<dbReference type="AlphaFoldDB" id="A0A7F5R9V8"/>
<comment type="subcellular location">
    <subcellularLocation>
        <location evidence="2">Cytoplasm</location>
    </subcellularLocation>
    <subcellularLocation>
        <location evidence="1">Nucleus</location>
    </subcellularLocation>
</comment>
<dbReference type="GO" id="GO:0003700">
    <property type="term" value="F:DNA-binding transcription factor activity"/>
    <property type="evidence" value="ECO:0007669"/>
    <property type="project" value="InterPro"/>
</dbReference>
<dbReference type="InterPro" id="IPR008967">
    <property type="entry name" value="p53-like_TF_DNA-bd_sf"/>
</dbReference>
<dbReference type="KEGG" id="apln:108732879"/>
<evidence type="ECO:0000259" key="14">
    <source>
        <dbReference type="PROSITE" id="PS50001"/>
    </source>
</evidence>
<dbReference type="InterPro" id="IPR036860">
    <property type="entry name" value="SH2_dom_sf"/>
</dbReference>
<dbReference type="Gene3D" id="2.60.40.630">
    <property type="entry name" value="STAT transcription factor, DNA-binding domain"/>
    <property type="match status" value="1"/>
</dbReference>
<dbReference type="InterPro" id="IPR048988">
    <property type="entry name" value="STAT_linker"/>
</dbReference>
<feature type="region of interest" description="Disordered" evidence="13">
    <location>
        <begin position="434"/>
        <end position="475"/>
    </location>
</feature>
<dbReference type="Gene3D" id="1.10.238.10">
    <property type="entry name" value="EF-hand"/>
    <property type="match status" value="1"/>
</dbReference>
<dbReference type="Gene3D" id="1.20.1050.20">
    <property type="entry name" value="STAT transcription factor, all-alpha domain"/>
    <property type="match status" value="1"/>
</dbReference>
<evidence type="ECO:0000256" key="4">
    <source>
        <dbReference type="ARBA" id="ARBA00022490"/>
    </source>
</evidence>
<dbReference type="Proteomes" id="UP000192223">
    <property type="component" value="Unplaced"/>
</dbReference>
<evidence type="ECO:0000256" key="5">
    <source>
        <dbReference type="ARBA" id="ARBA00022553"/>
    </source>
</evidence>
<dbReference type="SUPFAM" id="SSF47655">
    <property type="entry name" value="STAT"/>
    <property type="match status" value="1"/>
</dbReference>
<dbReference type="GO" id="GO:0006357">
    <property type="term" value="P:regulation of transcription by RNA polymerase II"/>
    <property type="evidence" value="ECO:0007669"/>
    <property type="project" value="UniProtKB-ARBA"/>
</dbReference>
<evidence type="ECO:0000256" key="3">
    <source>
        <dbReference type="ARBA" id="ARBA00005586"/>
    </source>
</evidence>
<gene>
    <name evidence="16" type="primary">LOC108732879</name>
</gene>
<dbReference type="InterPro" id="IPR000980">
    <property type="entry name" value="SH2"/>
</dbReference>
<keyword evidence="15" id="KW-1185">Reference proteome</keyword>
<dbReference type="InterPro" id="IPR001217">
    <property type="entry name" value="STAT"/>
</dbReference>
<evidence type="ECO:0000313" key="16">
    <source>
        <dbReference type="RefSeq" id="XP_025832751.1"/>
    </source>
</evidence>
<evidence type="ECO:0000256" key="1">
    <source>
        <dbReference type="ARBA" id="ARBA00004123"/>
    </source>
</evidence>
<evidence type="ECO:0000256" key="9">
    <source>
        <dbReference type="ARBA" id="ARBA00023159"/>
    </source>
</evidence>
<dbReference type="FunCoup" id="A0A7F5R9V8">
    <property type="interactions" value="957"/>
</dbReference>
<keyword evidence="10" id="KW-0804">Transcription</keyword>
<feature type="compositionally biased region" description="Polar residues" evidence="13">
    <location>
        <begin position="458"/>
        <end position="467"/>
    </location>
</feature>
<dbReference type="RefSeq" id="XP_025832751.1">
    <property type="nucleotide sequence ID" value="XM_025976966.1"/>
</dbReference>
<dbReference type="FunFam" id="1.10.238.10:FF:000029">
    <property type="entry name" value="Signal transducer and transcription activator 6"/>
    <property type="match status" value="1"/>
</dbReference>
<accession>A0A7F5R9V8</accession>
<sequence>MFYRCESLAELIWTNRQQIKEVDRLKQKLALDPPGVRDALAQLLSEITQLLSSLVTSTFIIEKQPPQVMKTNTRFTATVRLLVGGKLNVHMTPPQVKVTIISEAQANILLKNDKLGKNGDASGEILNNTGTMEYQQATRQLSVSFRNMQLKKIKRAEKKGTESVMDEKFSLHFQSQFSVGGGELVFHVWTLSLPVVVIVHGNQEPHAWATVTWDNAFSEPGRVPFTVPDKVPWNKVAETLSLKFRAATGRPLTDENLCFLAQKAFRGNFTDNNQLLSWAQFCKEPLNERNFTFWEWFYAVMKLTREHLRGPWMDNAILGFIRKKQAEEMLQNCPNGTFLLRFSDSELGGITIAWVSENQEVFMLQPFTSKDFGIRSLADRISDLNHLVNLYPDIPKDIAFNKYYTPFQDSQPTTSNGYVRPLLVTQIPGWNGPASVSYPNTPQHSFLQSPDPGRDTPSVASSYTGSVATPAAGTGQGVDYLDQLDECNIDINGLVNLSELMQDYRQ</sequence>
<keyword evidence="8" id="KW-0238">DNA-binding</keyword>
<comment type="similarity">
    <text evidence="3">Belongs to the transcription factor STAT family.</text>
</comment>
<dbReference type="Gene3D" id="3.30.505.10">
    <property type="entry name" value="SH2 domain"/>
    <property type="match status" value="1"/>
</dbReference>
<keyword evidence="9" id="KW-0010">Activator</keyword>
<reference evidence="16" key="1">
    <citation type="submission" date="2025-08" db="UniProtKB">
        <authorList>
            <consortium name="RefSeq"/>
        </authorList>
    </citation>
    <scope>IDENTIFICATION</scope>
    <source>
        <tissue evidence="16">Entire body</tissue>
    </source>
</reference>
<dbReference type="FunFam" id="3.30.505.10:FF:000025">
    <property type="entry name" value="Signal transducer and activator of transcription"/>
    <property type="match status" value="1"/>
</dbReference>
<evidence type="ECO:0000256" key="6">
    <source>
        <dbReference type="ARBA" id="ARBA00022999"/>
    </source>
</evidence>
<dbReference type="PROSITE" id="PS50001">
    <property type="entry name" value="SH2"/>
    <property type="match status" value="1"/>
</dbReference>
<dbReference type="SMART" id="SM00252">
    <property type="entry name" value="SH2"/>
    <property type="match status" value="1"/>
</dbReference>
<keyword evidence="5" id="KW-0597">Phosphoprotein</keyword>
<keyword evidence="7" id="KW-0805">Transcription regulation</keyword>
<dbReference type="InterPro" id="IPR013800">
    <property type="entry name" value="STAT_TF_alpha"/>
</dbReference>
<dbReference type="GeneID" id="108732879"/>
<evidence type="ECO:0000256" key="2">
    <source>
        <dbReference type="ARBA" id="ARBA00004496"/>
    </source>
</evidence>
<dbReference type="Pfam" id="PF00017">
    <property type="entry name" value="SH2"/>
    <property type="match status" value="1"/>
</dbReference>
<dbReference type="CDD" id="cd16849">
    <property type="entry name" value="STAT5_DBD"/>
    <property type="match status" value="1"/>
</dbReference>
<dbReference type="Pfam" id="PF01017">
    <property type="entry name" value="STAT_alpha"/>
    <property type="match status" value="1"/>
</dbReference>
<dbReference type="FunFam" id="2.60.40.630:FF:000002">
    <property type="entry name" value="Signal transducer and activator of transcription"/>
    <property type="match status" value="1"/>
</dbReference>
<evidence type="ECO:0000256" key="12">
    <source>
        <dbReference type="PROSITE-ProRule" id="PRU00191"/>
    </source>
</evidence>
<dbReference type="InterPro" id="IPR012345">
    <property type="entry name" value="STAT_TF_DNA-bd_N"/>
</dbReference>
<dbReference type="OrthoDB" id="19300at2759"/>